<dbReference type="InterPro" id="IPR000210">
    <property type="entry name" value="BTB/POZ_dom"/>
</dbReference>
<dbReference type="GeneID" id="35382519"/>
<name>A0A2I2L4X4_9VIRU</name>
<dbReference type="RefSeq" id="YP_009448907.1">
    <property type="nucleotide sequence ID" value="NC_036594.1"/>
</dbReference>
<feature type="domain" description="BTB" evidence="2">
    <location>
        <begin position="11"/>
        <end position="71"/>
    </location>
</feature>
<organism evidence="3">
    <name type="scientific">Orpheovirus IHUMI-LCC2</name>
    <dbReference type="NCBI Taxonomy" id="2023057"/>
    <lineage>
        <taxon>Viruses</taxon>
        <taxon>Varidnaviria</taxon>
        <taxon>Bamfordvirae</taxon>
        <taxon>Nucleocytoviricota</taxon>
        <taxon>Megaviricetes</taxon>
        <taxon>Pimascovirales</taxon>
        <taxon>Ocovirineae</taxon>
        <taxon>Orpheoviridae</taxon>
        <taxon>Alphaorpheovirus</taxon>
        <taxon>Alphaorpheovirus massiliense</taxon>
    </lineage>
</organism>
<gene>
    <name evidence="3" type="ORF">ORPV_701</name>
</gene>
<dbReference type="Pfam" id="PF00651">
    <property type="entry name" value="BTB"/>
    <property type="match status" value="1"/>
</dbReference>
<accession>A0A2I2L4X4</accession>
<keyword evidence="4" id="KW-1185">Reference proteome</keyword>
<evidence type="ECO:0000256" key="1">
    <source>
        <dbReference type="ARBA" id="ARBA00006497"/>
    </source>
</evidence>
<evidence type="ECO:0000313" key="4">
    <source>
        <dbReference type="Proteomes" id="UP000236316"/>
    </source>
</evidence>
<dbReference type="SUPFAM" id="SSF54695">
    <property type="entry name" value="POZ domain"/>
    <property type="match status" value="1"/>
</dbReference>
<comment type="similarity">
    <text evidence="1">Belongs to the mimivirus BTB/WD family.</text>
</comment>
<reference evidence="3" key="1">
    <citation type="submission" date="2017-08" db="EMBL/GenBank/DDBJ databases">
        <authorList>
            <consortium name="Urmite Genomes"/>
        </authorList>
    </citation>
    <scope>NUCLEOTIDE SEQUENCE [LARGE SCALE GENOMIC DNA]</scope>
    <source>
        <strain evidence="3">IHUMI-LCC2</strain>
    </source>
</reference>
<sequence>MDTFYNNKNLSDVQVKCSRSGKVWHCHKVILSIYSNMLKHKFTGSMADKNEDIMELDIDENTIEITLKYIYEIRSNPIFDFKDLSIYDVIHRYIDIYALSNYWEIPTLEGHTLKYISMILDSNNTILPILLKDYLHFNGISDICEGYIRSNFIKLSNEIYPFINIDLLRKCFSSSYFNYEYDMYLSLKAWGKTNKGTYDKKDLDEIIGRTVNFDGFSSDQMKFVNMKKYTKLRENINAPPLHCSFSPDTNIPSLPYPFSKSWRNQHKIPNNYISMVLPQTPPRDN</sequence>
<dbReference type="InterPro" id="IPR011333">
    <property type="entry name" value="SKP1/BTB/POZ_sf"/>
</dbReference>
<proteinExistence type="inferred from homology"/>
<evidence type="ECO:0000313" key="3">
    <source>
        <dbReference type="EMBL" id="SNW62605.1"/>
    </source>
</evidence>
<dbReference type="PROSITE" id="PS50097">
    <property type="entry name" value="BTB"/>
    <property type="match status" value="1"/>
</dbReference>
<dbReference type="Proteomes" id="UP000236316">
    <property type="component" value="Segment"/>
</dbReference>
<dbReference type="Gene3D" id="3.30.710.10">
    <property type="entry name" value="Potassium Channel Kv1.1, Chain A"/>
    <property type="match status" value="1"/>
</dbReference>
<evidence type="ECO:0000259" key="2">
    <source>
        <dbReference type="PROSITE" id="PS50097"/>
    </source>
</evidence>
<dbReference type="KEGG" id="vg:35382519"/>
<dbReference type="EMBL" id="LT906555">
    <property type="protein sequence ID" value="SNW62605.1"/>
    <property type="molecule type" value="Genomic_DNA"/>
</dbReference>
<protein>
    <submittedName>
        <fullName evidence="3">SKP1/BTB/POZ domain-containing protein</fullName>
    </submittedName>
</protein>